<reference evidence="1 2" key="1">
    <citation type="submission" date="2018-06" db="EMBL/GenBank/DDBJ databases">
        <title>Complete genome of Desulfovibrio indonesiensis P37SLT.</title>
        <authorList>
            <person name="Crispim J.S."/>
            <person name="Vidigal P.M.P."/>
            <person name="Silva L.C.F."/>
            <person name="Laguardia C.N."/>
            <person name="Araujo L.C."/>
            <person name="Dias R.S."/>
            <person name="Sousa M.P."/>
            <person name="Paula S.O."/>
            <person name="Silva C."/>
        </authorList>
    </citation>
    <scope>NUCLEOTIDE SEQUENCE [LARGE SCALE GENOMIC DNA]</scope>
    <source>
        <strain evidence="1 2">P37SLT</strain>
    </source>
</reference>
<dbReference type="SUPFAM" id="SSF160246">
    <property type="entry name" value="EspE N-terminal domain-like"/>
    <property type="match status" value="2"/>
</dbReference>
<comment type="caution">
    <text evidence="1">The sequence shown here is derived from an EMBL/GenBank/DDBJ whole genome shotgun (WGS) entry which is preliminary data.</text>
</comment>
<evidence type="ECO:0000313" key="2">
    <source>
        <dbReference type="Proteomes" id="UP000448292"/>
    </source>
</evidence>
<dbReference type="OrthoDB" id="5449818at2"/>
<organism evidence="1 2">
    <name type="scientific">Oceanidesulfovibrio indonesiensis</name>
    <dbReference type="NCBI Taxonomy" id="54767"/>
    <lineage>
        <taxon>Bacteria</taxon>
        <taxon>Pseudomonadati</taxon>
        <taxon>Thermodesulfobacteriota</taxon>
        <taxon>Desulfovibrionia</taxon>
        <taxon>Desulfovibrionales</taxon>
        <taxon>Desulfovibrionaceae</taxon>
        <taxon>Oceanidesulfovibrio</taxon>
    </lineage>
</organism>
<dbReference type="InterPro" id="IPR037257">
    <property type="entry name" value="T2SS_E_N_sf"/>
</dbReference>
<evidence type="ECO:0000313" key="1">
    <source>
        <dbReference type="EMBL" id="TVM18854.1"/>
    </source>
</evidence>
<keyword evidence="2" id="KW-1185">Reference proteome</keyword>
<sequence length="329" mass="36312">MAVLESPFRLSFLGQFLLRKGLVSQEQLLEAVGYQKDINELIGDIAIRREYMSPDDVQAILEAQRESGLPFGQIAVDQGRMTDTQRESLVQAQAMGYVFLGEALLARGFITAEAFVEAINEFTRMEHALAACNRDILFCSEHRELFLTMVDSLRSAVEQQTSVAVKMGKVRRPSGMDGGGPDRVSAEAGVRFDVGLLDGLLMRFWALFPSDLAERLMGTPLPPPGPAGSWAGVTATPWGGQPVDPDRTWLGLARSFIFAMRRHLAEHKYGDFRASAHWVRADEERAIMGRALVVDLDCPDGQFHAGFAVEDAGTTATRGFGDREFEHSF</sequence>
<protein>
    <submittedName>
        <fullName evidence="1">Uncharacterized protein</fullName>
    </submittedName>
</protein>
<dbReference type="RefSeq" id="WP_144302129.1">
    <property type="nucleotide sequence ID" value="NZ_QMIE01000003.1"/>
</dbReference>
<dbReference type="AlphaFoldDB" id="A0A7M3MIF0"/>
<dbReference type="EMBL" id="QMIE01000003">
    <property type="protein sequence ID" value="TVM18854.1"/>
    <property type="molecule type" value="Genomic_DNA"/>
</dbReference>
<proteinExistence type="predicted"/>
<dbReference type="Proteomes" id="UP000448292">
    <property type="component" value="Unassembled WGS sequence"/>
</dbReference>
<gene>
    <name evidence="1" type="ORF">DPQ33_05185</name>
</gene>
<name>A0A7M3MIF0_9BACT</name>
<accession>A0A7M3MIF0</accession>